<dbReference type="Proteomes" id="UP000003806">
    <property type="component" value="Chromosome"/>
</dbReference>
<dbReference type="EMBL" id="CM001376">
    <property type="protein sequence ID" value="EHM13754.1"/>
    <property type="molecule type" value="Genomic_DNA"/>
</dbReference>
<evidence type="ECO:0000259" key="6">
    <source>
        <dbReference type="Pfam" id="PF01975"/>
    </source>
</evidence>
<feature type="binding site" evidence="5">
    <location>
        <position position="38"/>
    </location>
    <ligand>
        <name>a divalent metal cation</name>
        <dbReference type="ChEBI" id="CHEBI:60240"/>
    </ligand>
</feature>
<dbReference type="EC" id="3.1.3.5" evidence="5"/>
<keyword evidence="5" id="KW-0963">Cytoplasm</keyword>
<keyword evidence="4 5" id="KW-0378">Hydrolase</keyword>
<gene>
    <name evidence="5" type="primary">surE</name>
    <name evidence="7" type="ORF">JonanDRAFT_1390</name>
</gene>
<keyword evidence="3 5" id="KW-0479">Metal-binding</keyword>
<comment type="catalytic activity">
    <reaction evidence="1 5">
        <text>a ribonucleoside 5'-phosphate + H2O = a ribonucleoside + phosphate</text>
        <dbReference type="Rhea" id="RHEA:12484"/>
        <dbReference type="ChEBI" id="CHEBI:15377"/>
        <dbReference type="ChEBI" id="CHEBI:18254"/>
        <dbReference type="ChEBI" id="CHEBI:43474"/>
        <dbReference type="ChEBI" id="CHEBI:58043"/>
        <dbReference type="EC" id="3.1.3.5"/>
    </reaction>
</comment>
<dbReference type="GO" id="GO:0008253">
    <property type="term" value="F:5'-nucleotidase activity"/>
    <property type="evidence" value="ECO:0007669"/>
    <property type="project" value="UniProtKB-UniRule"/>
</dbReference>
<reference evidence="7 8" key="1">
    <citation type="submission" date="2011-11" db="EMBL/GenBank/DDBJ databases">
        <title>The Noncontiguous Finished genome of Jonquetella anthropi DSM 22815.</title>
        <authorList>
            <consortium name="US DOE Joint Genome Institute (JGI-PGF)"/>
            <person name="Lucas S."/>
            <person name="Copeland A."/>
            <person name="Lapidus A."/>
            <person name="Glavina del Rio T."/>
            <person name="Dalin E."/>
            <person name="Tice H."/>
            <person name="Bruce D."/>
            <person name="Goodwin L."/>
            <person name="Pitluck S."/>
            <person name="Peters L."/>
            <person name="Mikhailova N."/>
            <person name="Held B."/>
            <person name="Kyrpides N."/>
            <person name="Mavromatis K."/>
            <person name="Ivanova N."/>
            <person name="Markowitz V."/>
            <person name="Cheng J.-F."/>
            <person name="Hugenholtz P."/>
            <person name="Woyke T."/>
            <person name="Wu D."/>
            <person name="Gronow S."/>
            <person name="Wellnitz S."/>
            <person name="Brambilla E."/>
            <person name="Klenk H.-P."/>
            <person name="Eisen J.A."/>
        </authorList>
    </citation>
    <scope>NUCLEOTIDE SEQUENCE [LARGE SCALE GENOMIC DNA]</scope>
    <source>
        <strain evidence="7 8">DSM 22815</strain>
    </source>
</reference>
<accession>H0UIK9</accession>
<evidence type="ECO:0000313" key="7">
    <source>
        <dbReference type="EMBL" id="EHM13754.1"/>
    </source>
</evidence>
<evidence type="ECO:0000256" key="5">
    <source>
        <dbReference type="HAMAP-Rule" id="MF_00060"/>
    </source>
</evidence>
<feature type="domain" description="Survival protein SurE-like phosphatase/nucleotidase" evidence="6">
    <location>
        <begin position="2"/>
        <end position="188"/>
    </location>
</feature>
<sequence length="258" mass="27597">MVVTNDDGISAPGLDVLVRAFQAEGETPSVVAPSRQRSLCGHSMTLGRPVRLEPVDRWNGVRSWQCDGTPTDCVILAFDGLGLSDGTVFSGINDGANLGDDVTYSGTVAAAMEACLTGRQAVAVSVVTPVGQPAVHYETAGAVAVAVFRQLRKSPLPGGVFLNVNVPDCPKDELAGIKICHQGQRVYRYGGMIRRHEENETGVSFWLEGRPHDEPQLGCELWAIGRRCAAVTPLGLKFTHGAALEQLRAGWDLEAMME</sequence>
<dbReference type="HOGENOM" id="CLU_045192_1_2_0"/>
<dbReference type="HAMAP" id="MF_00060">
    <property type="entry name" value="SurE"/>
    <property type="match status" value="1"/>
</dbReference>
<dbReference type="AlphaFoldDB" id="H0UIK9"/>
<dbReference type="GO" id="GO:0000166">
    <property type="term" value="F:nucleotide binding"/>
    <property type="evidence" value="ECO:0007669"/>
    <property type="project" value="UniProtKB-KW"/>
</dbReference>
<comment type="subcellular location">
    <subcellularLocation>
        <location evidence="5">Cytoplasm</location>
    </subcellularLocation>
</comment>
<name>H0UIK9_9BACT</name>
<dbReference type="PANTHER" id="PTHR30457">
    <property type="entry name" value="5'-NUCLEOTIDASE SURE"/>
    <property type="match status" value="1"/>
</dbReference>
<comment type="function">
    <text evidence="5">Nucleotidase that shows phosphatase activity on nucleoside 5'-monophosphates.</text>
</comment>
<dbReference type="InterPro" id="IPR036523">
    <property type="entry name" value="SurE-like_sf"/>
</dbReference>
<dbReference type="GO" id="GO:0046872">
    <property type="term" value="F:metal ion binding"/>
    <property type="evidence" value="ECO:0007669"/>
    <property type="project" value="UniProtKB-UniRule"/>
</dbReference>
<comment type="cofactor">
    <cofactor evidence="5">
        <name>a divalent metal cation</name>
        <dbReference type="ChEBI" id="CHEBI:60240"/>
    </cofactor>
    <text evidence="5">Binds 1 divalent metal cation per subunit.</text>
</comment>
<evidence type="ECO:0000256" key="2">
    <source>
        <dbReference type="ARBA" id="ARBA00011062"/>
    </source>
</evidence>
<protein>
    <recommendedName>
        <fullName evidence="5">5'-nucleotidase SurE</fullName>
        <ecNumber evidence="5">3.1.3.5</ecNumber>
    </recommendedName>
    <alternativeName>
        <fullName evidence="5">Nucleoside 5'-monophosphate phosphohydrolase</fullName>
    </alternativeName>
</protein>
<proteinExistence type="inferred from homology"/>
<dbReference type="Gene3D" id="3.40.1210.10">
    <property type="entry name" value="Survival protein SurE-like phosphatase/nucleotidase"/>
    <property type="match status" value="1"/>
</dbReference>
<dbReference type="RefSeq" id="WP_008523311.1">
    <property type="nucleotide sequence ID" value="NZ_CM001376.1"/>
</dbReference>
<feature type="binding site" evidence="5">
    <location>
        <position position="7"/>
    </location>
    <ligand>
        <name>a divalent metal cation</name>
        <dbReference type="ChEBI" id="CHEBI:60240"/>
    </ligand>
</feature>
<dbReference type="GO" id="GO:0005737">
    <property type="term" value="C:cytoplasm"/>
    <property type="evidence" value="ECO:0007669"/>
    <property type="project" value="UniProtKB-SubCell"/>
</dbReference>
<feature type="binding site" evidence="5">
    <location>
        <position position="6"/>
    </location>
    <ligand>
        <name>a divalent metal cation</name>
        <dbReference type="ChEBI" id="CHEBI:60240"/>
    </ligand>
</feature>
<feature type="binding site" evidence="5">
    <location>
        <position position="93"/>
    </location>
    <ligand>
        <name>a divalent metal cation</name>
        <dbReference type="ChEBI" id="CHEBI:60240"/>
    </ligand>
</feature>
<dbReference type="InterPro" id="IPR030048">
    <property type="entry name" value="SurE"/>
</dbReference>
<comment type="similarity">
    <text evidence="2 5">Belongs to the SurE nucleotidase family.</text>
</comment>
<dbReference type="STRING" id="885272.JonanDRAFT_1390"/>
<dbReference type="InterPro" id="IPR002828">
    <property type="entry name" value="SurE-like_Pase/nucleotidase"/>
</dbReference>
<keyword evidence="5" id="KW-0547">Nucleotide-binding</keyword>
<dbReference type="PANTHER" id="PTHR30457:SF0">
    <property type="entry name" value="PHOSPHATASE, PUTATIVE (AFU_ORTHOLOGUE AFUA_4G01070)-RELATED"/>
    <property type="match status" value="1"/>
</dbReference>
<evidence type="ECO:0000256" key="3">
    <source>
        <dbReference type="ARBA" id="ARBA00022723"/>
    </source>
</evidence>
<evidence type="ECO:0000256" key="1">
    <source>
        <dbReference type="ARBA" id="ARBA00000815"/>
    </source>
</evidence>
<evidence type="ECO:0000256" key="4">
    <source>
        <dbReference type="ARBA" id="ARBA00022801"/>
    </source>
</evidence>
<organism evidence="7 8">
    <name type="scientific">Jonquetella anthropi DSM 22815</name>
    <dbReference type="NCBI Taxonomy" id="885272"/>
    <lineage>
        <taxon>Bacteria</taxon>
        <taxon>Thermotogati</taxon>
        <taxon>Synergistota</taxon>
        <taxon>Synergistia</taxon>
        <taxon>Synergistales</taxon>
        <taxon>Dethiosulfovibrionaceae</taxon>
        <taxon>Jonquetella</taxon>
    </lineage>
</organism>
<dbReference type="SUPFAM" id="SSF64167">
    <property type="entry name" value="SurE-like"/>
    <property type="match status" value="1"/>
</dbReference>
<dbReference type="eggNOG" id="COG0496">
    <property type="taxonomic scope" value="Bacteria"/>
</dbReference>
<keyword evidence="8" id="KW-1185">Reference proteome</keyword>
<dbReference type="OrthoDB" id="9780815at2"/>
<evidence type="ECO:0000313" key="8">
    <source>
        <dbReference type="Proteomes" id="UP000003806"/>
    </source>
</evidence>
<dbReference type="NCBIfam" id="TIGR00087">
    <property type="entry name" value="surE"/>
    <property type="match status" value="1"/>
</dbReference>
<dbReference type="Pfam" id="PF01975">
    <property type="entry name" value="SurE"/>
    <property type="match status" value="1"/>
</dbReference>